<reference evidence="2" key="1">
    <citation type="submission" date="2016-10" db="EMBL/GenBank/DDBJ databases">
        <authorList>
            <person name="Varghese N."/>
            <person name="Submissions S."/>
        </authorList>
    </citation>
    <scope>NUCLEOTIDE SEQUENCE [LARGE SCALE GENOMIC DNA]</scope>
    <source>
        <strain evidence="2">DSM 14807</strain>
    </source>
</reference>
<evidence type="ECO:0000313" key="1">
    <source>
        <dbReference type="EMBL" id="SFV28341.1"/>
    </source>
</evidence>
<evidence type="ECO:0000313" key="2">
    <source>
        <dbReference type="Proteomes" id="UP000199537"/>
    </source>
</evidence>
<name>A0A1I7N110_9BACT</name>
<gene>
    <name evidence="1" type="ORF">SAMN05660895_0311</name>
</gene>
<sequence>MYRTLKITSTQKLVQETKVQIRMSHELSVYLQVVIEDYRGIVDIRYLDCTFSIIDNKGKVYHQEKLNLPEKLISQIIQLLRKSHTEEEIILHCIDEEEIKL</sequence>
<proteinExistence type="predicted"/>
<protein>
    <submittedName>
        <fullName evidence="1">Uncharacterized protein</fullName>
    </submittedName>
</protein>
<organism evidence="1 2">
    <name type="scientific">Thermoflavifilum thermophilum</name>
    <dbReference type="NCBI Taxonomy" id="1393122"/>
    <lineage>
        <taxon>Bacteria</taxon>
        <taxon>Pseudomonadati</taxon>
        <taxon>Bacteroidota</taxon>
        <taxon>Chitinophagia</taxon>
        <taxon>Chitinophagales</taxon>
        <taxon>Chitinophagaceae</taxon>
        <taxon>Thermoflavifilum</taxon>
    </lineage>
</organism>
<dbReference type="AlphaFoldDB" id="A0A1I7N110"/>
<dbReference type="Proteomes" id="UP000199537">
    <property type="component" value="Unassembled WGS sequence"/>
</dbReference>
<dbReference type="EMBL" id="FPCJ01000001">
    <property type="protein sequence ID" value="SFV28341.1"/>
    <property type="molecule type" value="Genomic_DNA"/>
</dbReference>
<dbReference type="STRING" id="1393122.SAMN05660895_0311"/>
<accession>A0A1I7N110</accession>
<dbReference type="RefSeq" id="WP_092456759.1">
    <property type="nucleotide sequence ID" value="NZ_FPCJ01000001.1"/>
</dbReference>
<keyword evidence="2" id="KW-1185">Reference proteome</keyword>